<protein>
    <recommendedName>
        <fullName evidence="4">DUF4870 domain-containing protein</fullName>
    </recommendedName>
</protein>
<sequence>MTDGDTPAARQDTSGDRTLAVINYILILLGVPSSGILLLIALILAYIRLDQSQGWLRTHFIYQIRTIWGGLLFVVVGWATIWILGLGLLVWLFGAVWVLVRGAVGLVRLVDGREHPDPRAFLF</sequence>
<feature type="transmembrane region" description="Helical" evidence="1">
    <location>
        <begin position="20"/>
        <end position="47"/>
    </location>
</feature>
<organism evidence="2 3">
    <name type="scientific">Marinicauda salina</name>
    <dbReference type="NCBI Taxonomy" id="2135793"/>
    <lineage>
        <taxon>Bacteria</taxon>
        <taxon>Pseudomonadati</taxon>
        <taxon>Pseudomonadota</taxon>
        <taxon>Alphaproteobacteria</taxon>
        <taxon>Maricaulales</taxon>
        <taxon>Maricaulaceae</taxon>
        <taxon>Marinicauda</taxon>
    </lineage>
</organism>
<evidence type="ECO:0000313" key="2">
    <source>
        <dbReference type="EMBL" id="PWE17593.1"/>
    </source>
</evidence>
<keyword evidence="1" id="KW-0812">Transmembrane</keyword>
<name>A0A2U2BUA5_9PROT</name>
<proteinExistence type="predicted"/>
<accession>A0A2U2BUA5</accession>
<dbReference type="Proteomes" id="UP000245168">
    <property type="component" value="Unassembled WGS sequence"/>
</dbReference>
<keyword evidence="1" id="KW-0472">Membrane</keyword>
<comment type="caution">
    <text evidence="2">The sequence shown here is derived from an EMBL/GenBank/DDBJ whole genome shotgun (WGS) entry which is preliminary data.</text>
</comment>
<keyword evidence="1" id="KW-1133">Transmembrane helix</keyword>
<gene>
    <name evidence="2" type="ORF">DDZ18_07970</name>
</gene>
<dbReference type="OrthoDB" id="5405464at2"/>
<evidence type="ECO:0000313" key="3">
    <source>
        <dbReference type="Proteomes" id="UP000245168"/>
    </source>
</evidence>
<evidence type="ECO:0008006" key="4">
    <source>
        <dbReference type="Google" id="ProtNLM"/>
    </source>
</evidence>
<keyword evidence="3" id="KW-1185">Reference proteome</keyword>
<reference evidence="3" key="1">
    <citation type="submission" date="2018-05" db="EMBL/GenBank/DDBJ databases">
        <authorList>
            <person name="Liu B.-T."/>
        </authorList>
    </citation>
    <scope>NUCLEOTIDE SEQUENCE [LARGE SCALE GENOMIC DNA]</scope>
    <source>
        <strain evidence="3">WD6-1</strain>
    </source>
</reference>
<evidence type="ECO:0000256" key="1">
    <source>
        <dbReference type="SAM" id="Phobius"/>
    </source>
</evidence>
<dbReference type="AlphaFoldDB" id="A0A2U2BUA5"/>
<dbReference type="EMBL" id="QEXV01000003">
    <property type="protein sequence ID" value="PWE17593.1"/>
    <property type="molecule type" value="Genomic_DNA"/>
</dbReference>
<dbReference type="RefSeq" id="WP_109252824.1">
    <property type="nucleotide sequence ID" value="NZ_QEXV01000003.1"/>
</dbReference>